<dbReference type="Proteomes" id="UP000003980">
    <property type="component" value="Unassembled WGS sequence"/>
</dbReference>
<name>H2C3W3_9CREN</name>
<sequence length="46" mass="4928">MSFEEDYVLVTNANSFITNSSYSPYLLHASGKSPELAIPVPGLIGP</sequence>
<accession>H2C3W3</accession>
<dbReference type="EMBL" id="JH597761">
    <property type="protein sequence ID" value="EHP69706.1"/>
    <property type="molecule type" value="Genomic_DNA"/>
</dbReference>
<protein>
    <submittedName>
        <fullName evidence="1">Uncharacterized protein</fullName>
    </submittedName>
</protein>
<dbReference type="HOGENOM" id="CLU_3178653_0_0_2"/>
<proteinExistence type="predicted"/>
<dbReference type="AlphaFoldDB" id="H2C3W3"/>
<gene>
    <name evidence="1" type="ORF">MetMK1DRAFT_00002080</name>
</gene>
<organism evidence="1 2">
    <name type="scientific">Metallosphaera yellowstonensis MK1</name>
    <dbReference type="NCBI Taxonomy" id="671065"/>
    <lineage>
        <taxon>Archaea</taxon>
        <taxon>Thermoproteota</taxon>
        <taxon>Thermoprotei</taxon>
        <taxon>Sulfolobales</taxon>
        <taxon>Sulfolobaceae</taxon>
        <taxon>Metallosphaera</taxon>
    </lineage>
</organism>
<evidence type="ECO:0000313" key="2">
    <source>
        <dbReference type="Proteomes" id="UP000003980"/>
    </source>
</evidence>
<dbReference type="RefSeq" id="WP_009069743.1">
    <property type="nucleotide sequence ID" value="NZ_JH597761.1"/>
</dbReference>
<reference evidence="1 2" key="1">
    <citation type="submission" date="2012-01" db="EMBL/GenBank/DDBJ databases">
        <title>Improved High-Quality Draft sequence of Metallosphaera yellowstonensis MK1.</title>
        <authorList>
            <consortium name="US DOE Joint Genome Institute"/>
            <person name="Lucas S."/>
            <person name="Han J."/>
            <person name="Cheng J.-F."/>
            <person name="Goodwin L."/>
            <person name="Pitluck S."/>
            <person name="Peters L."/>
            <person name="Teshima H."/>
            <person name="Detter J.C."/>
            <person name="Han C."/>
            <person name="Tapia R."/>
            <person name="Land M."/>
            <person name="Hauser L."/>
            <person name="Kyrpides N."/>
            <person name="Kozubal M."/>
            <person name="Macur R.E."/>
            <person name="Jay Z."/>
            <person name="Inskeep W."/>
            <person name="Woyke T."/>
        </authorList>
    </citation>
    <scope>NUCLEOTIDE SEQUENCE [LARGE SCALE GENOMIC DNA]</scope>
    <source>
        <strain evidence="1 2">MK1</strain>
    </source>
</reference>
<evidence type="ECO:0000313" key="1">
    <source>
        <dbReference type="EMBL" id="EHP69706.1"/>
    </source>
</evidence>
<keyword evidence="2" id="KW-1185">Reference proteome</keyword>